<organism evidence="1 2">
    <name type="scientific">Mesorhizobium alhagi CCNWXJ12-2</name>
    <dbReference type="NCBI Taxonomy" id="1107882"/>
    <lineage>
        <taxon>Bacteria</taxon>
        <taxon>Pseudomonadati</taxon>
        <taxon>Pseudomonadota</taxon>
        <taxon>Alphaproteobacteria</taxon>
        <taxon>Hyphomicrobiales</taxon>
        <taxon>Phyllobacteriaceae</taxon>
        <taxon>Allomesorhizobium</taxon>
    </lineage>
</organism>
<reference evidence="1 2" key="1">
    <citation type="journal article" date="2012" name="J. Bacteriol.">
        <title>Draft Genome Sequence of Mesorhizobium alhagi CCNWXJ12-2T, a Novel Salt-Resistant Species Isolated from the Desert of Northwestern China.</title>
        <authorList>
            <person name="Zhou M."/>
            <person name="Chen W."/>
            <person name="Chen H."/>
            <person name="Wei G."/>
        </authorList>
    </citation>
    <scope>NUCLEOTIDE SEQUENCE [LARGE SCALE GENOMIC DNA]</scope>
    <source>
        <strain evidence="1 2">CCNWXJ12-2</strain>
    </source>
</reference>
<keyword evidence="2" id="KW-1185">Reference proteome</keyword>
<dbReference type="PATRIC" id="fig|1107882.3.peg.6609"/>
<dbReference type="EMBL" id="AHAM01000310">
    <property type="protein sequence ID" value="EHK52629.1"/>
    <property type="molecule type" value="Genomic_DNA"/>
</dbReference>
<name>H0I2Z1_9HYPH</name>
<proteinExistence type="predicted"/>
<dbReference type="RefSeq" id="WP_008840398.1">
    <property type="nucleotide sequence ID" value="NZ_AHAM01000310.1"/>
</dbReference>
<protein>
    <submittedName>
        <fullName evidence="1">Uncharacterized protein</fullName>
    </submittedName>
</protein>
<dbReference type="Proteomes" id="UP000003250">
    <property type="component" value="Unassembled WGS sequence"/>
</dbReference>
<accession>H0I2Z1</accession>
<sequence>MNTTITADLAGLLFIIDRCQAIRDRAVEIRETAVREAGQLVRRQPISD</sequence>
<evidence type="ECO:0000313" key="2">
    <source>
        <dbReference type="Proteomes" id="UP000003250"/>
    </source>
</evidence>
<evidence type="ECO:0000313" key="1">
    <source>
        <dbReference type="EMBL" id="EHK52629.1"/>
    </source>
</evidence>
<gene>
    <name evidence="1" type="ORF">MAXJ12_34244</name>
</gene>
<dbReference type="AlphaFoldDB" id="H0I2Z1"/>